<dbReference type="Proteomes" id="UP001159659">
    <property type="component" value="Unassembled WGS sequence"/>
</dbReference>
<keyword evidence="1" id="KW-0472">Membrane</keyword>
<protein>
    <submittedName>
        <fullName evidence="3">Uncharacterized protein</fullName>
    </submittedName>
</protein>
<accession>A0AAV0STW8</accession>
<dbReference type="EMBL" id="CANTFK010000055">
    <property type="protein sequence ID" value="CAI5705741.1"/>
    <property type="molecule type" value="Genomic_DNA"/>
</dbReference>
<keyword evidence="1" id="KW-1133">Transmembrane helix</keyword>
<organism evidence="3 5">
    <name type="scientific">Peronospora farinosa</name>
    <dbReference type="NCBI Taxonomy" id="134698"/>
    <lineage>
        <taxon>Eukaryota</taxon>
        <taxon>Sar</taxon>
        <taxon>Stramenopiles</taxon>
        <taxon>Oomycota</taxon>
        <taxon>Peronosporomycetes</taxon>
        <taxon>Peronosporales</taxon>
        <taxon>Peronosporaceae</taxon>
        <taxon>Peronospora</taxon>
    </lineage>
</organism>
<feature type="transmembrane region" description="Helical" evidence="1">
    <location>
        <begin position="21"/>
        <end position="42"/>
    </location>
</feature>
<evidence type="ECO:0000313" key="2">
    <source>
        <dbReference type="EMBL" id="CAH0486911.1"/>
    </source>
</evidence>
<keyword evidence="1" id="KW-0812">Transmembrane</keyword>
<sequence>MVSLFGKKKDGMTLRPRVRRATPLMDVGLAVVLGAVTGVYIFKDSMQRWQISEGEYVATEVNKATLTAQNAHATTTQDGTRN</sequence>
<evidence type="ECO:0000313" key="4">
    <source>
        <dbReference type="Proteomes" id="UP001157938"/>
    </source>
</evidence>
<dbReference type="Proteomes" id="UP001157938">
    <property type="component" value="Unassembled WGS sequence"/>
</dbReference>
<dbReference type="EMBL" id="CAKLBC010000552">
    <property type="protein sequence ID" value="CAH0486911.1"/>
    <property type="molecule type" value="Genomic_DNA"/>
</dbReference>
<dbReference type="InterPro" id="IPR057394">
    <property type="entry name" value="PIGBOS1"/>
</dbReference>
<keyword evidence="4" id="KW-1185">Reference proteome</keyword>
<gene>
    <name evidence="2" type="ORF">PFR001_LOCUS2505</name>
    <name evidence="3" type="ORF">PFR002_LOCUS736</name>
</gene>
<comment type="caution">
    <text evidence="3">The sequence shown here is derived from an EMBL/GenBank/DDBJ whole genome shotgun (WGS) entry which is preliminary data.</text>
</comment>
<reference evidence="2 4" key="1">
    <citation type="submission" date="2021-11" db="EMBL/GenBank/DDBJ databases">
        <authorList>
            <person name="Islam A."/>
            <person name="Islam S."/>
            <person name="Flora M.S."/>
            <person name="Rahman M."/>
            <person name="Ziaur R.M."/>
            <person name="Epstein J.H."/>
            <person name="Hassan M."/>
            <person name="Klassen M."/>
            <person name="Woodard K."/>
            <person name="Webb A."/>
            <person name="Webby R.J."/>
            <person name="El Zowalaty M.E."/>
        </authorList>
    </citation>
    <scope>NUCLEOTIDE SEQUENCE [LARGE SCALE GENOMIC DNA]</scope>
    <source>
        <strain evidence="2">Pf1</strain>
    </source>
</reference>
<proteinExistence type="predicted"/>
<dbReference type="AlphaFoldDB" id="A0AAV0STW8"/>
<evidence type="ECO:0000256" key="1">
    <source>
        <dbReference type="SAM" id="Phobius"/>
    </source>
</evidence>
<evidence type="ECO:0000313" key="5">
    <source>
        <dbReference type="Proteomes" id="UP001159659"/>
    </source>
</evidence>
<name>A0AAV0STW8_9STRA</name>
<dbReference type="Pfam" id="PF23670">
    <property type="entry name" value="PIGBOS1"/>
    <property type="match status" value="1"/>
</dbReference>
<reference evidence="3" key="2">
    <citation type="submission" date="2022-12" db="EMBL/GenBank/DDBJ databases">
        <authorList>
            <person name="Webb A."/>
        </authorList>
    </citation>
    <scope>NUCLEOTIDE SEQUENCE</scope>
    <source>
        <strain evidence="3">Pf2</strain>
    </source>
</reference>
<evidence type="ECO:0000313" key="3">
    <source>
        <dbReference type="EMBL" id="CAI5705741.1"/>
    </source>
</evidence>